<dbReference type="OrthoDB" id="3660917at2759"/>
<evidence type="ECO:0000313" key="1">
    <source>
        <dbReference type="EMBL" id="CRG85676.1"/>
    </source>
</evidence>
<protein>
    <submittedName>
        <fullName evidence="1">Uncharacterized protein</fullName>
    </submittedName>
</protein>
<dbReference type="OMA" id="MAENPSC"/>
<dbReference type="EMBL" id="CVMT01000002">
    <property type="protein sequence ID" value="CRG85676.1"/>
    <property type="molecule type" value="Genomic_DNA"/>
</dbReference>
<keyword evidence="2" id="KW-1185">Reference proteome</keyword>
<reference evidence="1 2" key="1">
    <citation type="submission" date="2015-04" db="EMBL/GenBank/DDBJ databases">
        <authorList>
            <person name="Syromyatnikov M.Y."/>
            <person name="Popov V.N."/>
        </authorList>
    </citation>
    <scope>NUCLEOTIDE SEQUENCE [LARGE SCALE GENOMIC DNA]</scope>
    <source>
        <strain evidence="1">WF-38-12</strain>
    </source>
</reference>
<proteinExistence type="predicted"/>
<organism evidence="1 2">
    <name type="scientific">Talaromyces islandicus</name>
    <name type="common">Penicillium islandicum</name>
    <dbReference type="NCBI Taxonomy" id="28573"/>
    <lineage>
        <taxon>Eukaryota</taxon>
        <taxon>Fungi</taxon>
        <taxon>Dikarya</taxon>
        <taxon>Ascomycota</taxon>
        <taxon>Pezizomycotina</taxon>
        <taxon>Eurotiomycetes</taxon>
        <taxon>Eurotiomycetidae</taxon>
        <taxon>Eurotiales</taxon>
        <taxon>Trichocomaceae</taxon>
        <taxon>Talaromyces</taxon>
        <taxon>Talaromyces sect. Islandici</taxon>
    </lineage>
</organism>
<gene>
    <name evidence="1" type="ORF">PISL3812_02707</name>
</gene>
<name>A0A0U1LSD5_TALIS</name>
<evidence type="ECO:0000313" key="2">
    <source>
        <dbReference type="Proteomes" id="UP000054383"/>
    </source>
</evidence>
<dbReference type="AlphaFoldDB" id="A0A0U1LSD5"/>
<accession>A0A0U1LSD5</accession>
<dbReference type="Proteomes" id="UP000054383">
    <property type="component" value="Unassembled WGS sequence"/>
</dbReference>
<sequence>MSVELDQMAENPSCANNSALLSTLKSLPRDPSGLGFSHLGMDGVWRTFDRAGNVVSYLALSPEEIKEALNIFPKSFRENIEKRLDGVDGRNVTDIEQLLHPREDLLPKFEENEGETDK</sequence>
<dbReference type="STRING" id="28573.A0A0U1LSD5"/>